<reference evidence="2 3" key="1">
    <citation type="journal article" date="2012" name="J. Bacteriol.">
        <title>Genome Sequence of Galbibacter marinum Type Strain ck-I2-15.</title>
        <authorList>
            <person name="Lai Q."/>
            <person name="Li C."/>
            <person name="Shao Z."/>
        </authorList>
    </citation>
    <scope>NUCLEOTIDE SEQUENCE [LARGE SCALE GENOMIC DNA]</scope>
    <source>
        <strain evidence="3">ck-I2-15</strain>
    </source>
</reference>
<keyword evidence="3" id="KW-1185">Reference proteome</keyword>
<dbReference type="AlphaFoldDB" id="K2Q7J1"/>
<sequence length="63" mass="7200">MNPNFKPTFVLLLFIGTIFTIIGIILILIFNSNTIGLILLGIGFVIQFINLFLYYKYGRISNE</sequence>
<evidence type="ECO:0000256" key="1">
    <source>
        <dbReference type="SAM" id="Phobius"/>
    </source>
</evidence>
<dbReference type="STRING" id="555500.I215_01415"/>
<dbReference type="Proteomes" id="UP000007364">
    <property type="component" value="Unassembled WGS sequence"/>
</dbReference>
<gene>
    <name evidence="2" type="ORF">I215_01415</name>
</gene>
<comment type="caution">
    <text evidence="2">The sequence shown here is derived from an EMBL/GenBank/DDBJ whole genome shotgun (WGS) entry which is preliminary data.</text>
</comment>
<name>K2Q7J1_9FLAO</name>
<dbReference type="EMBL" id="AMSG01000001">
    <property type="protein sequence ID" value="EKF56831.1"/>
    <property type="molecule type" value="Genomic_DNA"/>
</dbReference>
<feature type="transmembrane region" description="Helical" evidence="1">
    <location>
        <begin position="35"/>
        <end position="55"/>
    </location>
</feature>
<evidence type="ECO:0000313" key="2">
    <source>
        <dbReference type="EMBL" id="EKF56831.1"/>
    </source>
</evidence>
<keyword evidence="1" id="KW-0812">Transmembrane</keyword>
<protein>
    <submittedName>
        <fullName evidence="2">Uncharacterized protein</fullName>
    </submittedName>
</protein>
<proteinExistence type="predicted"/>
<keyword evidence="1" id="KW-0472">Membrane</keyword>
<evidence type="ECO:0000313" key="3">
    <source>
        <dbReference type="Proteomes" id="UP000007364"/>
    </source>
</evidence>
<organism evidence="2 3">
    <name type="scientific">Galbibacter marinus</name>
    <dbReference type="NCBI Taxonomy" id="555500"/>
    <lineage>
        <taxon>Bacteria</taxon>
        <taxon>Pseudomonadati</taxon>
        <taxon>Bacteroidota</taxon>
        <taxon>Flavobacteriia</taxon>
        <taxon>Flavobacteriales</taxon>
        <taxon>Flavobacteriaceae</taxon>
        <taxon>Galbibacter</taxon>
    </lineage>
</organism>
<accession>K2Q7J1</accession>
<keyword evidence="1" id="KW-1133">Transmembrane helix</keyword>
<feature type="transmembrane region" description="Helical" evidence="1">
    <location>
        <begin position="9"/>
        <end position="29"/>
    </location>
</feature>